<organism evidence="5 6">
    <name type="scientific">Kineobactrum salinum</name>
    <dbReference type="NCBI Taxonomy" id="2708301"/>
    <lineage>
        <taxon>Bacteria</taxon>
        <taxon>Pseudomonadati</taxon>
        <taxon>Pseudomonadota</taxon>
        <taxon>Gammaproteobacteria</taxon>
        <taxon>Cellvibrionales</taxon>
        <taxon>Halieaceae</taxon>
        <taxon>Kineobactrum</taxon>
    </lineage>
</organism>
<keyword evidence="6" id="KW-1185">Reference proteome</keyword>
<feature type="transmembrane region" description="Helical" evidence="3">
    <location>
        <begin position="97"/>
        <end position="113"/>
    </location>
</feature>
<feature type="domain" description="GGDEF" evidence="4">
    <location>
        <begin position="244"/>
        <end position="375"/>
    </location>
</feature>
<proteinExistence type="predicted"/>
<evidence type="ECO:0000313" key="6">
    <source>
        <dbReference type="Proteomes" id="UP000477680"/>
    </source>
</evidence>
<comment type="catalytic activity">
    <reaction evidence="2">
        <text>2 GTP = 3',3'-c-di-GMP + 2 diphosphate</text>
        <dbReference type="Rhea" id="RHEA:24898"/>
        <dbReference type="ChEBI" id="CHEBI:33019"/>
        <dbReference type="ChEBI" id="CHEBI:37565"/>
        <dbReference type="ChEBI" id="CHEBI:58805"/>
        <dbReference type="EC" id="2.7.7.65"/>
    </reaction>
</comment>
<protein>
    <recommendedName>
        <fullName evidence="1">diguanylate cyclase</fullName>
        <ecNumber evidence="1">2.7.7.65</ecNumber>
    </recommendedName>
</protein>
<evidence type="ECO:0000256" key="1">
    <source>
        <dbReference type="ARBA" id="ARBA00012528"/>
    </source>
</evidence>
<dbReference type="PROSITE" id="PS50887">
    <property type="entry name" value="GGDEF"/>
    <property type="match status" value="1"/>
</dbReference>
<dbReference type="Pfam" id="PF00990">
    <property type="entry name" value="GGDEF"/>
    <property type="match status" value="1"/>
</dbReference>
<dbReference type="PANTHER" id="PTHR45138:SF9">
    <property type="entry name" value="DIGUANYLATE CYCLASE DGCM-RELATED"/>
    <property type="match status" value="1"/>
</dbReference>
<dbReference type="InterPro" id="IPR000160">
    <property type="entry name" value="GGDEF_dom"/>
</dbReference>
<feature type="transmembrane region" description="Helical" evidence="3">
    <location>
        <begin position="151"/>
        <end position="170"/>
    </location>
</feature>
<dbReference type="CDD" id="cd01949">
    <property type="entry name" value="GGDEF"/>
    <property type="match status" value="1"/>
</dbReference>
<dbReference type="NCBIfam" id="TIGR00254">
    <property type="entry name" value="GGDEF"/>
    <property type="match status" value="1"/>
</dbReference>
<feature type="transmembrane region" description="Helical" evidence="3">
    <location>
        <begin position="38"/>
        <end position="58"/>
    </location>
</feature>
<name>A0A6C0U3K5_9GAMM</name>
<keyword evidence="3" id="KW-1133">Transmembrane helix</keyword>
<dbReference type="EC" id="2.7.7.65" evidence="1"/>
<reference evidence="5 6" key="1">
    <citation type="submission" date="2020-02" db="EMBL/GenBank/DDBJ databases">
        <title>Genome sequencing for Kineobactrum sp. M2.</title>
        <authorList>
            <person name="Park S.-J."/>
        </authorList>
    </citation>
    <scope>NUCLEOTIDE SEQUENCE [LARGE SCALE GENOMIC DNA]</scope>
    <source>
        <strain evidence="5 6">M2</strain>
    </source>
</reference>
<evidence type="ECO:0000313" key="5">
    <source>
        <dbReference type="EMBL" id="QIB66752.1"/>
    </source>
</evidence>
<feature type="transmembrane region" description="Helical" evidence="3">
    <location>
        <begin position="182"/>
        <end position="203"/>
    </location>
</feature>
<evidence type="ECO:0000256" key="3">
    <source>
        <dbReference type="SAM" id="Phobius"/>
    </source>
</evidence>
<dbReference type="AlphaFoldDB" id="A0A6C0U3K5"/>
<dbReference type="InterPro" id="IPR029787">
    <property type="entry name" value="Nucleotide_cyclase"/>
</dbReference>
<evidence type="ECO:0000256" key="2">
    <source>
        <dbReference type="ARBA" id="ARBA00034247"/>
    </source>
</evidence>
<dbReference type="KEGG" id="kim:G3T16_16480"/>
<dbReference type="PANTHER" id="PTHR45138">
    <property type="entry name" value="REGULATORY COMPONENTS OF SENSORY TRANSDUCTION SYSTEM"/>
    <property type="match status" value="1"/>
</dbReference>
<evidence type="ECO:0000259" key="4">
    <source>
        <dbReference type="PROSITE" id="PS50887"/>
    </source>
</evidence>
<keyword evidence="3" id="KW-0812">Transmembrane</keyword>
<sequence length="387" mass="41935">MQDIFADNLVYAHYGLILALSCGQLLVLYALSNSNQPPAGLGLFTVYFMTTLLAWFAVSLNQVIPVGLDIPAVAAIISACFLALATSQRAGVARAHYLLGPVCLGTILAVFLLPPDTLFQLYLATAALFWAVAAALGGWRGWRGRNIGDSLIALAGLLMTAAMLLCWYLLAQERQPAIAQSLVYAVHGAAHALVIIGFLASTLQDQQHQLSHLSTVDPLTRLLNRRGLESALNVTLANARRHGEFTAAVMVDIDHFAELNRHFGEDTGDRILQYMARGLEQECRSGDVVARYERDVFLIILPNSGLEAARNLAERIRSRLGNEPLIIEQQLINVTASLGAAASGDAGLDVLYRDTTRALQLAKRGGRNRVAAVEHRPLHLSNAATLR</sequence>
<gene>
    <name evidence="5" type="ORF">G3T16_16480</name>
</gene>
<feature type="transmembrane region" description="Helical" evidence="3">
    <location>
        <begin position="64"/>
        <end position="85"/>
    </location>
</feature>
<feature type="transmembrane region" description="Helical" evidence="3">
    <location>
        <begin position="12"/>
        <end position="31"/>
    </location>
</feature>
<dbReference type="RefSeq" id="WP_163496186.1">
    <property type="nucleotide sequence ID" value="NZ_CP048711.1"/>
</dbReference>
<feature type="transmembrane region" description="Helical" evidence="3">
    <location>
        <begin position="119"/>
        <end position="139"/>
    </location>
</feature>
<dbReference type="Gene3D" id="3.30.70.270">
    <property type="match status" value="1"/>
</dbReference>
<dbReference type="InterPro" id="IPR043128">
    <property type="entry name" value="Rev_trsase/Diguanyl_cyclase"/>
</dbReference>
<keyword evidence="3" id="KW-0472">Membrane</keyword>
<dbReference type="Proteomes" id="UP000477680">
    <property type="component" value="Chromosome"/>
</dbReference>
<dbReference type="InterPro" id="IPR050469">
    <property type="entry name" value="Diguanylate_Cyclase"/>
</dbReference>
<dbReference type="GO" id="GO:0052621">
    <property type="term" value="F:diguanylate cyclase activity"/>
    <property type="evidence" value="ECO:0007669"/>
    <property type="project" value="UniProtKB-EC"/>
</dbReference>
<accession>A0A6C0U3K5</accession>
<dbReference type="EMBL" id="CP048711">
    <property type="protein sequence ID" value="QIB66752.1"/>
    <property type="molecule type" value="Genomic_DNA"/>
</dbReference>
<dbReference type="SUPFAM" id="SSF55073">
    <property type="entry name" value="Nucleotide cyclase"/>
    <property type="match status" value="1"/>
</dbReference>
<dbReference type="SMART" id="SM00267">
    <property type="entry name" value="GGDEF"/>
    <property type="match status" value="1"/>
</dbReference>